<organism evidence="3 4">
    <name type="scientific">Virgisporangium aliadipatigenens</name>
    <dbReference type="NCBI Taxonomy" id="741659"/>
    <lineage>
        <taxon>Bacteria</taxon>
        <taxon>Bacillati</taxon>
        <taxon>Actinomycetota</taxon>
        <taxon>Actinomycetes</taxon>
        <taxon>Micromonosporales</taxon>
        <taxon>Micromonosporaceae</taxon>
        <taxon>Virgisporangium</taxon>
    </lineage>
</organism>
<evidence type="ECO:0008006" key="5">
    <source>
        <dbReference type="Google" id="ProtNLM"/>
    </source>
</evidence>
<evidence type="ECO:0000313" key="4">
    <source>
        <dbReference type="Proteomes" id="UP000619260"/>
    </source>
</evidence>
<comment type="caution">
    <text evidence="3">The sequence shown here is derived from an EMBL/GenBank/DDBJ whole genome shotgun (WGS) entry which is preliminary data.</text>
</comment>
<dbReference type="GO" id="GO:0006310">
    <property type="term" value="P:DNA recombination"/>
    <property type="evidence" value="ECO:0007669"/>
    <property type="project" value="UniProtKB-KW"/>
</dbReference>
<dbReference type="GO" id="GO:0003677">
    <property type="term" value="F:DNA binding"/>
    <property type="evidence" value="ECO:0007669"/>
    <property type="project" value="InterPro"/>
</dbReference>
<dbReference type="Gene3D" id="1.10.443.10">
    <property type="entry name" value="Intergrase catalytic core"/>
    <property type="match status" value="1"/>
</dbReference>
<gene>
    <name evidence="3" type="ORF">Val02_42610</name>
</gene>
<dbReference type="AlphaFoldDB" id="A0A8J3YNZ9"/>
<dbReference type="InterPro" id="IPR011010">
    <property type="entry name" value="DNA_brk_join_enz"/>
</dbReference>
<sequence length="67" mass="7319">MNVVQRVMGHQQASTTLNRYTHAPADYDERVREALDAAADNLLTFGPDEVPKGNEEPPDATPLPADT</sequence>
<dbReference type="InterPro" id="IPR013762">
    <property type="entry name" value="Integrase-like_cat_sf"/>
</dbReference>
<dbReference type="SUPFAM" id="SSF56349">
    <property type="entry name" value="DNA breaking-rejoining enzymes"/>
    <property type="match status" value="1"/>
</dbReference>
<proteinExistence type="predicted"/>
<dbReference type="GO" id="GO:0015074">
    <property type="term" value="P:DNA integration"/>
    <property type="evidence" value="ECO:0007669"/>
    <property type="project" value="InterPro"/>
</dbReference>
<keyword evidence="1" id="KW-0233">DNA recombination</keyword>
<dbReference type="EMBL" id="BOPF01000014">
    <property type="protein sequence ID" value="GIJ47375.1"/>
    <property type="molecule type" value="Genomic_DNA"/>
</dbReference>
<reference evidence="3" key="1">
    <citation type="submission" date="2021-01" db="EMBL/GenBank/DDBJ databases">
        <title>Whole genome shotgun sequence of Virgisporangium aliadipatigenens NBRC 105644.</title>
        <authorList>
            <person name="Komaki H."/>
            <person name="Tamura T."/>
        </authorList>
    </citation>
    <scope>NUCLEOTIDE SEQUENCE</scope>
    <source>
        <strain evidence="3">NBRC 105644</strain>
    </source>
</reference>
<dbReference type="RefSeq" id="WP_203900865.1">
    <property type="nucleotide sequence ID" value="NZ_BOPF01000014.1"/>
</dbReference>
<accession>A0A8J3YNZ9</accession>
<evidence type="ECO:0000313" key="3">
    <source>
        <dbReference type="EMBL" id="GIJ47375.1"/>
    </source>
</evidence>
<evidence type="ECO:0000256" key="2">
    <source>
        <dbReference type="SAM" id="MobiDB-lite"/>
    </source>
</evidence>
<keyword evidence="4" id="KW-1185">Reference proteome</keyword>
<feature type="region of interest" description="Disordered" evidence="2">
    <location>
        <begin position="44"/>
        <end position="67"/>
    </location>
</feature>
<dbReference type="Proteomes" id="UP000619260">
    <property type="component" value="Unassembled WGS sequence"/>
</dbReference>
<name>A0A8J3YNZ9_9ACTN</name>
<evidence type="ECO:0000256" key="1">
    <source>
        <dbReference type="ARBA" id="ARBA00023172"/>
    </source>
</evidence>
<protein>
    <recommendedName>
        <fullName evidence="5">Integrase</fullName>
    </recommendedName>
</protein>